<evidence type="ECO:0000259" key="2">
    <source>
        <dbReference type="Pfam" id="PF19993"/>
    </source>
</evidence>
<keyword evidence="4" id="KW-1185">Reference proteome</keyword>
<reference evidence="3" key="1">
    <citation type="journal article" date="2014" name="Int. J. Syst. Evol. Microbiol.">
        <title>Complete genome sequence of Corynebacterium casei LMG S-19264T (=DSM 44701T), isolated from a smear-ripened cheese.</title>
        <authorList>
            <consortium name="US DOE Joint Genome Institute (JGI-PGF)"/>
            <person name="Walter F."/>
            <person name="Albersmeier A."/>
            <person name="Kalinowski J."/>
            <person name="Ruckert C."/>
        </authorList>
    </citation>
    <scope>NUCLEOTIDE SEQUENCE</scope>
    <source>
        <strain evidence="3">CGMCC 1.15360</strain>
    </source>
</reference>
<dbReference type="AlphaFoldDB" id="A0A916Z4U5"/>
<evidence type="ECO:0000256" key="1">
    <source>
        <dbReference type="SAM" id="MobiDB-lite"/>
    </source>
</evidence>
<dbReference type="Pfam" id="PF19993">
    <property type="entry name" value="DO-GTPase2"/>
    <property type="match status" value="1"/>
</dbReference>
<feature type="region of interest" description="Disordered" evidence="1">
    <location>
        <begin position="40"/>
        <end position="76"/>
    </location>
</feature>
<gene>
    <name evidence="3" type="ORF">GCM10010990_28190</name>
</gene>
<dbReference type="InterPro" id="IPR027417">
    <property type="entry name" value="P-loop_NTPase"/>
</dbReference>
<reference evidence="3" key="2">
    <citation type="submission" date="2020-09" db="EMBL/GenBank/DDBJ databases">
        <authorList>
            <person name="Sun Q."/>
            <person name="Zhou Y."/>
        </authorList>
    </citation>
    <scope>NUCLEOTIDE SEQUENCE</scope>
    <source>
        <strain evidence="3">CGMCC 1.15360</strain>
    </source>
</reference>
<dbReference type="OrthoDB" id="6637061at2"/>
<evidence type="ECO:0000313" key="3">
    <source>
        <dbReference type="EMBL" id="GGD76847.1"/>
    </source>
</evidence>
<comment type="caution">
    <text evidence="3">The sequence shown here is derived from an EMBL/GenBank/DDBJ whole genome shotgun (WGS) entry which is preliminary data.</text>
</comment>
<sequence length="358" mass="39117">MEYTCSFEGCTFAETGVCSATGGGVPCEHATKIVPEAASQMDGSQLGDHEDVRSSAASEPGDIDLDKAGNERREEPGVFQGIYSGEELGTSELRELMSERPSRLIAILGEEKSGKTGFLVCLYLMIMSGDMEEAGYLFVNSRTLPGFETRANASRIWPEDKPSSLSVRTTNQSREAGFMHLDLKEVDTGLRHRLLMSDIPGEWTDKLIGSTSASEPLAFVRRSDHILLLIDGHKLHGAARNREVERNRLLLDRLAKAIEASNVPMLIMATYEDEMHDTDLPGLEQIAEEARHLGFSVGTRRICTYSVTSMHMGHGVADVLQHILKTSSLATTGRVTSKPARIFGWSAAMRAAAESIEA</sequence>
<proteinExistence type="predicted"/>
<protein>
    <recommendedName>
        <fullName evidence="2">Double-GTPase 2 domain-containing protein</fullName>
    </recommendedName>
</protein>
<dbReference type="InterPro" id="IPR045528">
    <property type="entry name" value="DO-GTPase2"/>
</dbReference>
<accession>A0A916Z4U5</accession>
<feature type="compositionally biased region" description="Basic and acidic residues" evidence="1">
    <location>
        <begin position="64"/>
        <end position="76"/>
    </location>
</feature>
<organism evidence="3 4">
    <name type="scientific">Croceicoccus mobilis</name>
    <dbReference type="NCBI Taxonomy" id="1703339"/>
    <lineage>
        <taxon>Bacteria</taxon>
        <taxon>Pseudomonadati</taxon>
        <taxon>Pseudomonadota</taxon>
        <taxon>Alphaproteobacteria</taxon>
        <taxon>Sphingomonadales</taxon>
        <taxon>Erythrobacteraceae</taxon>
        <taxon>Croceicoccus</taxon>
    </lineage>
</organism>
<dbReference type="Proteomes" id="UP000612349">
    <property type="component" value="Unassembled WGS sequence"/>
</dbReference>
<feature type="domain" description="Double-GTPase 2" evidence="2">
    <location>
        <begin position="103"/>
        <end position="321"/>
    </location>
</feature>
<name>A0A916Z4U5_9SPHN</name>
<dbReference type="Gene3D" id="3.40.50.300">
    <property type="entry name" value="P-loop containing nucleotide triphosphate hydrolases"/>
    <property type="match status" value="1"/>
</dbReference>
<dbReference type="SUPFAM" id="SSF52540">
    <property type="entry name" value="P-loop containing nucleoside triphosphate hydrolases"/>
    <property type="match status" value="1"/>
</dbReference>
<evidence type="ECO:0000313" key="4">
    <source>
        <dbReference type="Proteomes" id="UP000612349"/>
    </source>
</evidence>
<dbReference type="EMBL" id="BMIP01000007">
    <property type="protein sequence ID" value="GGD76847.1"/>
    <property type="molecule type" value="Genomic_DNA"/>
</dbReference>
<dbReference type="RefSeq" id="WP_066769104.1">
    <property type="nucleotide sequence ID" value="NZ_BMIP01000007.1"/>
</dbReference>